<evidence type="ECO:0000313" key="2">
    <source>
        <dbReference type="Proteomes" id="UP001497535"/>
    </source>
</evidence>
<comment type="caution">
    <text evidence="1">The sequence shown here is derived from an EMBL/GenBank/DDBJ whole genome shotgun (WGS) entry which is preliminary data.</text>
</comment>
<dbReference type="Proteomes" id="UP001497535">
    <property type="component" value="Unassembled WGS sequence"/>
</dbReference>
<accession>A0ACB1B5P6</accession>
<gene>
    <name evidence="1" type="ORF">MENTE1834_LOCUS47847</name>
</gene>
<reference evidence="1" key="1">
    <citation type="submission" date="2023-11" db="EMBL/GenBank/DDBJ databases">
        <authorList>
            <person name="Poullet M."/>
        </authorList>
    </citation>
    <scope>NUCLEOTIDE SEQUENCE</scope>
    <source>
        <strain evidence="1">E1834</strain>
    </source>
</reference>
<evidence type="ECO:0000313" key="1">
    <source>
        <dbReference type="EMBL" id="CAK5124773.1"/>
    </source>
</evidence>
<protein>
    <submittedName>
        <fullName evidence="1">Uncharacterized protein</fullName>
    </submittedName>
</protein>
<proteinExistence type="predicted"/>
<dbReference type="EMBL" id="CAVMJV010000204">
    <property type="protein sequence ID" value="CAK5124773.1"/>
    <property type="molecule type" value="Genomic_DNA"/>
</dbReference>
<name>A0ACB1B5P6_MELEN</name>
<keyword evidence="2" id="KW-1185">Reference proteome</keyword>
<sequence>MLYRYALNALPKATARLKNYFLKKSERVAENAKHAGRRPACRFYA</sequence>
<organism evidence="1 2">
    <name type="scientific">Meloidogyne enterolobii</name>
    <name type="common">Root-knot nematode worm</name>
    <name type="synonym">Meloidogyne mayaguensis</name>
    <dbReference type="NCBI Taxonomy" id="390850"/>
    <lineage>
        <taxon>Eukaryota</taxon>
        <taxon>Metazoa</taxon>
        <taxon>Ecdysozoa</taxon>
        <taxon>Nematoda</taxon>
        <taxon>Chromadorea</taxon>
        <taxon>Rhabditida</taxon>
        <taxon>Tylenchina</taxon>
        <taxon>Tylenchomorpha</taxon>
        <taxon>Tylenchoidea</taxon>
        <taxon>Meloidogynidae</taxon>
        <taxon>Meloidogyninae</taxon>
        <taxon>Meloidogyne</taxon>
    </lineage>
</organism>